<keyword evidence="2" id="KW-1185">Reference proteome</keyword>
<evidence type="ECO:0000313" key="1">
    <source>
        <dbReference type="EMBL" id="OQR95971.1"/>
    </source>
</evidence>
<sequence>ALLEAALACCGAQTRAAIARWLPQLCLEDVAAAVRLEALRHILPREDLVKAHGVALVRSLYWIHKCVSGDRQVLMEAPLYQTADVSAQLCLDQLSLSLAACPVLVVLARVTLLYVPEVVLKLLSAADLCAMNDPLSEAAFVAEPLDAVAAAGPRDALVRFALSPQGRPALPVLVRLSSRWHRLVTDVVRTGLLVEEPLLLLPGAYPRLERLLNKGAVAFRATAAGRQVLEDALSTEDEAHQVHFWNQLHQLVVAEFERGDAFKALRMASTMKTWYPDDYLRMGTQAFVTDTLLPHLQRTAFPAAYDAAALAAFGIHFRAMHEVKLLFPDEAEKQLQLSAQLDAFARAKLLDVARTDGRAAARAWLAVYGLQALEPLLEEADVAPPLATPVDGALAPGPSTT</sequence>
<dbReference type="Proteomes" id="UP000243579">
    <property type="component" value="Unassembled WGS sequence"/>
</dbReference>
<proteinExistence type="predicted"/>
<reference evidence="1 2" key="1">
    <citation type="journal article" date="2014" name="Genome Biol. Evol.">
        <title>The secreted proteins of Achlya hypogyna and Thraustotheca clavata identify the ancestral oomycete secretome and reveal gene acquisitions by horizontal gene transfer.</title>
        <authorList>
            <person name="Misner I."/>
            <person name="Blouin N."/>
            <person name="Leonard G."/>
            <person name="Richards T.A."/>
            <person name="Lane C.E."/>
        </authorList>
    </citation>
    <scope>NUCLEOTIDE SEQUENCE [LARGE SCALE GENOMIC DNA]</scope>
    <source>
        <strain evidence="1 2">ATCC 48635</strain>
    </source>
</reference>
<dbReference type="OrthoDB" id="19660at2759"/>
<dbReference type="AlphaFoldDB" id="A0A1V9ZDI6"/>
<gene>
    <name evidence="1" type="ORF">ACHHYP_17496</name>
</gene>
<protein>
    <submittedName>
        <fullName evidence="1">Uncharacterized protein</fullName>
    </submittedName>
</protein>
<name>A0A1V9ZDI6_ACHHY</name>
<evidence type="ECO:0000313" key="2">
    <source>
        <dbReference type="Proteomes" id="UP000243579"/>
    </source>
</evidence>
<feature type="non-terminal residue" evidence="1">
    <location>
        <position position="1"/>
    </location>
</feature>
<comment type="caution">
    <text evidence="1">The sequence shown here is derived from an EMBL/GenBank/DDBJ whole genome shotgun (WGS) entry which is preliminary data.</text>
</comment>
<accession>A0A1V9ZDI6</accession>
<organism evidence="1 2">
    <name type="scientific">Achlya hypogyna</name>
    <name type="common">Oomycete</name>
    <name type="synonym">Protoachlya hypogyna</name>
    <dbReference type="NCBI Taxonomy" id="1202772"/>
    <lineage>
        <taxon>Eukaryota</taxon>
        <taxon>Sar</taxon>
        <taxon>Stramenopiles</taxon>
        <taxon>Oomycota</taxon>
        <taxon>Saprolegniomycetes</taxon>
        <taxon>Saprolegniales</taxon>
        <taxon>Achlyaceae</taxon>
        <taxon>Achlya</taxon>
    </lineage>
</organism>
<dbReference type="EMBL" id="JNBR01000161">
    <property type="protein sequence ID" value="OQR95971.1"/>
    <property type="molecule type" value="Genomic_DNA"/>
</dbReference>